<dbReference type="RefSeq" id="XP_003173996.1">
    <property type="nucleotide sequence ID" value="XM_003173948.1"/>
</dbReference>
<evidence type="ECO:0000256" key="6">
    <source>
        <dbReference type="SAM" id="MobiDB-lite"/>
    </source>
</evidence>
<organism evidence="10">
    <name type="scientific">Arthroderma gypseum (strain ATCC MYA-4604 / CBS 118893)</name>
    <name type="common">Microsporum gypseum</name>
    <dbReference type="NCBI Taxonomy" id="535722"/>
    <lineage>
        <taxon>Eukaryota</taxon>
        <taxon>Fungi</taxon>
        <taxon>Dikarya</taxon>
        <taxon>Ascomycota</taxon>
        <taxon>Pezizomycotina</taxon>
        <taxon>Eurotiomycetes</taxon>
        <taxon>Eurotiomycetidae</taxon>
        <taxon>Onygenales</taxon>
        <taxon>Arthrodermataceae</taxon>
        <taxon>Nannizzia</taxon>
    </lineage>
</organism>
<dbReference type="InParanoid" id="E4UV49"/>
<keyword evidence="10" id="KW-1185">Reference proteome</keyword>
<dbReference type="VEuPathDB" id="FungiDB:MGYG_04170"/>
<evidence type="ECO:0000313" key="10">
    <source>
        <dbReference type="Proteomes" id="UP000002669"/>
    </source>
</evidence>
<evidence type="ECO:0000256" key="1">
    <source>
        <dbReference type="ARBA" id="ARBA00004141"/>
    </source>
</evidence>
<keyword evidence="2 7" id="KW-0812">Transmembrane</keyword>
<feature type="transmembrane region" description="Helical" evidence="7">
    <location>
        <begin position="213"/>
        <end position="237"/>
    </location>
</feature>
<protein>
    <submittedName>
        <fullName evidence="9">Integral membrane protein</fullName>
    </submittedName>
</protein>
<dbReference type="OMA" id="QSACCCL"/>
<keyword evidence="4 7" id="KW-0472">Membrane</keyword>
<sequence length="412" mass="46152">MASSWDINQESSSDDKGPMVICVAWLFFVIAALVLGVRVWLRTSLTKLFGWDDAFMILALAFGCVHSALVNVSVDYGLGIHQANLTESQVILLTRYFWVSGPIHDLAVNWGKVSAMLLLIRVVDRAKRHAVYFYIGIVLLTLVNTTDVFIILGQCRPMEAAWNPSIRGRCWAKSVVKTSAYFQSACCCLSDLILAGYPVIVISRLRMPLRTKITLSVIMSLSLIAFVAPVMKAYYIHRMGKGSDYSWKMADLAMWGSLKHYLVIITASIPALGPLCKHITRLASSRGFRWFSYPKYTQSSSYHPKPKSLATVTVSSGPSTKVFSEGYSMSTMTGDDSYPMSKYNNSGRKKEKYKQKQQSETASSQEAIVPVPEQNADEITKVTEVCIRTESKENIAEYWEQRIKPWEAKSPV</sequence>
<evidence type="ECO:0000256" key="2">
    <source>
        <dbReference type="ARBA" id="ARBA00022692"/>
    </source>
</evidence>
<feature type="transmembrane region" description="Helical" evidence="7">
    <location>
        <begin position="131"/>
        <end position="152"/>
    </location>
</feature>
<dbReference type="AlphaFoldDB" id="E4UV49"/>
<feature type="transmembrane region" description="Helical" evidence="7">
    <location>
        <begin position="53"/>
        <end position="76"/>
    </location>
</feature>
<feature type="region of interest" description="Disordered" evidence="6">
    <location>
        <begin position="338"/>
        <end position="375"/>
    </location>
</feature>
<feature type="transmembrane region" description="Helical" evidence="7">
    <location>
        <begin position="18"/>
        <end position="41"/>
    </location>
</feature>
<evidence type="ECO:0000259" key="8">
    <source>
        <dbReference type="Pfam" id="PF20684"/>
    </source>
</evidence>
<dbReference type="OrthoDB" id="4682787at2759"/>
<dbReference type="Proteomes" id="UP000002669">
    <property type="component" value="Unassembled WGS sequence"/>
</dbReference>
<dbReference type="InterPro" id="IPR049326">
    <property type="entry name" value="Rhodopsin_dom_fungi"/>
</dbReference>
<feature type="transmembrane region" description="Helical" evidence="7">
    <location>
        <begin position="96"/>
        <end position="119"/>
    </location>
</feature>
<gene>
    <name evidence="9" type="ORF">MGYG_04170</name>
</gene>
<evidence type="ECO:0000256" key="4">
    <source>
        <dbReference type="ARBA" id="ARBA00023136"/>
    </source>
</evidence>
<dbReference type="InterPro" id="IPR052337">
    <property type="entry name" value="SAT4-like"/>
</dbReference>
<comment type="similarity">
    <text evidence="5">Belongs to the SAT4 family.</text>
</comment>
<feature type="domain" description="Rhodopsin" evidence="8">
    <location>
        <begin position="37"/>
        <end position="277"/>
    </location>
</feature>
<reference evidence="10" key="1">
    <citation type="journal article" date="2012" name="MBio">
        <title>Comparative genome analysis of Trichophyton rubrum and related dermatophytes reveals candidate genes involved in infection.</title>
        <authorList>
            <person name="Martinez D.A."/>
            <person name="Oliver B.G."/>
            <person name="Graeser Y."/>
            <person name="Goldberg J.M."/>
            <person name="Li W."/>
            <person name="Martinez-Rossi N.M."/>
            <person name="Monod M."/>
            <person name="Shelest E."/>
            <person name="Barton R.C."/>
            <person name="Birch E."/>
            <person name="Brakhage A.A."/>
            <person name="Chen Z."/>
            <person name="Gurr S.J."/>
            <person name="Heiman D."/>
            <person name="Heitman J."/>
            <person name="Kosti I."/>
            <person name="Rossi A."/>
            <person name="Saif S."/>
            <person name="Samalova M."/>
            <person name="Saunders C.W."/>
            <person name="Shea T."/>
            <person name="Summerbell R.C."/>
            <person name="Xu J."/>
            <person name="Young S."/>
            <person name="Zeng Q."/>
            <person name="Birren B.W."/>
            <person name="Cuomo C.A."/>
            <person name="White T.C."/>
        </authorList>
    </citation>
    <scope>NUCLEOTIDE SEQUENCE [LARGE SCALE GENOMIC DNA]</scope>
    <source>
        <strain evidence="10">ATCC MYA-4604 / CBS 118893</strain>
    </source>
</reference>
<evidence type="ECO:0000256" key="5">
    <source>
        <dbReference type="ARBA" id="ARBA00038359"/>
    </source>
</evidence>
<feature type="transmembrane region" description="Helical" evidence="7">
    <location>
        <begin position="257"/>
        <end position="276"/>
    </location>
</feature>
<dbReference type="eggNOG" id="ENOG502SHS7">
    <property type="taxonomic scope" value="Eukaryota"/>
</dbReference>
<name>E4UV49_ARTGP</name>
<dbReference type="PANTHER" id="PTHR33048:SF164">
    <property type="entry name" value="INTEGRAL MEMBRANE PROTEIN-RELATED"/>
    <property type="match status" value="1"/>
</dbReference>
<dbReference type="GO" id="GO:0016020">
    <property type="term" value="C:membrane"/>
    <property type="evidence" value="ECO:0007669"/>
    <property type="project" value="UniProtKB-SubCell"/>
</dbReference>
<keyword evidence="3 7" id="KW-1133">Transmembrane helix</keyword>
<dbReference type="GeneID" id="10029283"/>
<comment type="subcellular location">
    <subcellularLocation>
        <location evidence="1">Membrane</location>
        <topology evidence="1">Multi-pass membrane protein</topology>
    </subcellularLocation>
</comment>
<evidence type="ECO:0000313" key="9">
    <source>
        <dbReference type="EMBL" id="EFR01166.1"/>
    </source>
</evidence>
<evidence type="ECO:0000256" key="7">
    <source>
        <dbReference type="SAM" id="Phobius"/>
    </source>
</evidence>
<evidence type="ECO:0000256" key="3">
    <source>
        <dbReference type="ARBA" id="ARBA00022989"/>
    </source>
</evidence>
<dbReference type="HOGENOM" id="CLU_028200_3_7_1"/>
<feature type="transmembrane region" description="Helical" evidence="7">
    <location>
        <begin position="181"/>
        <end position="201"/>
    </location>
</feature>
<proteinExistence type="inferred from homology"/>
<dbReference type="EMBL" id="DS989824">
    <property type="protein sequence ID" value="EFR01166.1"/>
    <property type="molecule type" value="Genomic_DNA"/>
</dbReference>
<dbReference type="PANTHER" id="PTHR33048">
    <property type="entry name" value="PTH11-LIKE INTEGRAL MEMBRANE PROTEIN (AFU_ORTHOLOGUE AFUA_5G11245)"/>
    <property type="match status" value="1"/>
</dbReference>
<accession>E4UV49</accession>
<dbReference type="Pfam" id="PF20684">
    <property type="entry name" value="Fung_rhodopsin"/>
    <property type="match status" value="1"/>
</dbReference>